<dbReference type="PANTHER" id="PTHR39165:SF1">
    <property type="entry name" value="DUF456 DOMAIN-CONTAINING PROTEIN"/>
    <property type="match status" value="1"/>
</dbReference>
<comment type="caution">
    <text evidence="2">The sequence shown here is derived from an EMBL/GenBank/DDBJ whole genome shotgun (WGS) entry which is preliminary data.</text>
</comment>
<dbReference type="Proteomes" id="UP000290624">
    <property type="component" value="Unassembled WGS sequence"/>
</dbReference>
<dbReference type="OrthoDB" id="3733714at2"/>
<feature type="transmembrane region" description="Helical" evidence="1">
    <location>
        <begin position="84"/>
        <end position="114"/>
    </location>
</feature>
<keyword evidence="1" id="KW-0472">Membrane</keyword>
<feature type="transmembrane region" description="Helical" evidence="1">
    <location>
        <begin position="50"/>
        <end position="72"/>
    </location>
</feature>
<reference evidence="2 3" key="1">
    <citation type="submission" date="2018-01" db="EMBL/GenBank/DDBJ databases">
        <title>Lactibacter flavus gen. nov., sp. nov., a novel bacterium of the family Propionibacteriaceae isolated from raw milk and dairy products.</title>
        <authorList>
            <person name="Wenning M."/>
            <person name="Breitenwieser F."/>
            <person name="Huptas C."/>
            <person name="von Neubeck M."/>
            <person name="Busse H.-J."/>
            <person name="Scherer S."/>
        </authorList>
    </citation>
    <scope>NUCLEOTIDE SEQUENCE [LARGE SCALE GENOMIC DNA]</scope>
    <source>
        <strain evidence="2 3">VG341</strain>
    </source>
</reference>
<evidence type="ECO:0000313" key="3">
    <source>
        <dbReference type="Proteomes" id="UP000290624"/>
    </source>
</evidence>
<feature type="transmembrane region" description="Helical" evidence="1">
    <location>
        <begin position="138"/>
        <end position="163"/>
    </location>
</feature>
<dbReference type="RefSeq" id="WP_129458651.1">
    <property type="nucleotide sequence ID" value="NZ_PPCV01000004.1"/>
</dbReference>
<name>A0A4Q2EI97_9ACTN</name>
<proteinExistence type="predicted"/>
<keyword evidence="1" id="KW-0812">Transmembrane</keyword>
<dbReference type="InterPro" id="IPR007403">
    <property type="entry name" value="DUF456"/>
</dbReference>
<accession>A0A4Q2EI97</accession>
<protein>
    <submittedName>
        <fullName evidence="2">DUF456 domain-containing protein</fullName>
    </submittedName>
</protein>
<keyword evidence="3" id="KW-1185">Reference proteome</keyword>
<sequence>MPEPLLALLCIVLAVVGCCGVVVPVLPGSVTVMAALLVWAWWGPSTWGWVAFGVGAVLLIVGFASQYVVTGARLKQRQIPQRSVVIGLLCGVVGMFVIPYLGLPLGFIAGLWLAEYARVKDPGEATASSWVALKSVGIGMAVELLCALTASGILLASILTSWFA</sequence>
<dbReference type="EMBL" id="PPCV01000004">
    <property type="protein sequence ID" value="RXW32426.1"/>
    <property type="molecule type" value="Genomic_DNA"/>
</dbReference>
<evidence type="ECO:0000313" key="2">
    <source>
        <dbReference type="EMBL" id="RXW32426.1"/>
    </source>
</evidence>
<keyword evidence="1" id="KW-1133">Transmembrane helix</keyword>
<organism evidence="2 3">
    <name type="scientific">Propioniciclava flava</name>
    <dbReference type="NCBI Taxonomy" id="2072026"/>
    <lineage>
        <taxon>Bacteria</taxon>
        <taxon>Bacillati</taxon>
        <taxon>Actinomycetota</taxon>
        <taxon>Actinomycetes</taxon>
        <taxon>Propionibacteriales</taxon>
        <taxon>Propionibacteriaceae</taxon>
        <taxon>Propioniciclava</taxon>
    </lineage>
</organism>
<evidence type="ECO:0000256" key="1">
    <source>
        <dbReference type="SAM" id="Phobius"/>
    </source>
</evidence>
<gene>
    <name evidence="2" type="ORF">C1706_07775</name>
</gene>
<dbReference type="PANTHER" id="PTHR39165">
    <property type="entry name" value="IG HYPOTHETICAL 17883"/>
    <property type="match status" value="1"/>
</dbReference>
<dbReference type="AlphaFoldDB" id="A0A4Q2EI97"/>
<dbReference type="Pfam" id="PF04306">
    <property type="entry name" value="DUF456"/>
    <property type="match status" value="1"/>
</dbReference>